<protein>
    <submittedName>
        <fullName evidence="5">Protein AUXIN RESPONSE 4</fullName>
    </submittedName>
</protein>
<gene>
    <name evidence="5" type="primary">LOC104596505</name>
</gene>
<feature type="compositionally biased region" description="Basic and acidic residues" evidence="1">
    <location>
        <begin position="449"/>
        <end position="458"/>
    </location>
</feature>
<keyword evidence="2" id="KW-0812">Transmembrane</keyword>
<organism evidence="4 5">
    <name type="scientific">Nelumbo nucifera</name>
    <name type="common">Sacred lotus</name>
    <dbReference type="NCBI Taxonomy" id="4432"/>
    <lineage>
        <taxon>Eukaryota</taxon>
        <taxon>Viridiplantae</taxon>
        <taxon>Streptophyta</taxon>
        <taxon>Embryophyta</taxon>
        <taxon>Tracheophyta</taxon>
        <taxon>Spermatophyta</taxon>
        <taxon>Magnoliopsida</taxon>
        <taxon>Proteales</taxon>
        <taxon>Nelumbonaceae</taxon>
        <taxon>Nelumbo</taxon>
    </lineage>
</organism>
<dbReference type="RefSeq" id="XP_010255998.1">
    <property type="nucleotide sequence ID" value="XM_010257696.2"/>
</dbReference>
<evidence type="ECO:0000313" key="4">
    <source>
        <dbReference type="Proteomes" id="UP000189703"/>
    </source>
</evidence>
<dbReference type="Proteomes" id="UP000189703">
    <property type="component" value="Unplaced"/>
</dbReference>
<evidence type="ECO:0000259" key="3">
    <source>
        <dbReference type="Pfam" id="PF00561"/>
    </source>
</evidence>
<dbReference type="InterPro" id="IPR000073">
    <property type="entry name" value="AB_hydrolase_1"/>
</dbReference>
<sequence>MAIITEEPEEKEEPRPLQKKQKPSSSSKPGTGGNDSPTANAFLFWAYFTLGVSLITLVFVFLSSLTPQNDKSWFLSLPDDLRFHYSKGRTIKVQVNPNRSPIEVFAIEDGPRGGEAVLIVHGLGCSSYSFREVVRSLGSSGIYAVAIDLPGSGFSDKSALEEDERWTGVLGRFWDVYSDIKEKGLFWGFDQLVETGQIPYEENKIRVSTRKSIKPLQLRSEKMGRIIGQVIDAMGLAPVHLVLHDSAVGMTAGWVMENSGSVSSLTLVDSAAKSIALPLWALEMPVIREFVLGFSFTYLGFLRLCCSRSINSSAAEAHRVLLKGRDGRRAVVGTGKALNYSFNLGEWASSEAVKGVPLQVLWSSRWSEAWSEEGRHVADTLPEVTFVRHSGGRWPQEDAADEIADIIVQFIHSLPKSIRQVEQEPIPEHIQKMLDEAKRSGHEHHHGHGGHDHHENHDHVHAGYMDAYGLGHGWGS</sequence>
<dbReference type="PANTHER" id="PTHR43329">
    <property type="entry name" value="EPOXIDE HYDROLASE"/>
    <property type="match status" value="1"/>
</dbReference>
<dbReference type="Pfam" id="PF00561">
    <property type="entry name" value="Abhydrolase_1"/>
    <property type="match status" value="1"/>
</dbReference>
<dbReference type="InParanoid" id="A0A1U8A417"/>
<dbReference type="KEGG" id="nnu:104596505"/>
<feature type="region of interest" description="Disordered" evidence="1">
    <location>
        <begin position="438"/>
        <end position="458"/>
    </location>
</feature>
<dbReference type="GO" id="GO:0005783">
    <property type="term" value="C:endoplasmic reticulum"/>
    <property type="evidence" value="ECO:0000318"/>
    <property type="project" value="GO_Central"/>
</dbReference>
<dbReference type="STRING" id="4432.A0A1U8A417"/>
<dbReference type="InterPro" id="IPR029058">
    <property type="entry name" value="AB_hydrolase_fold"/>
</dbReference>
<feature type="transmembrane region" description="Helical" evidence="2">
    <location>
        <begin position="42"/>
        <end position="62"/>
    </location>
</feature>
<feature type="domain" description="AB hydrolase-1" evidence="3">
    <location>
        <begin position="116"/>
        <end position="289"/>
    </location>
</feature>
<dbReference type="GO" id="GO:0016787">
    <property type="term" value="F:hydrolase activity"/>
    <property type="evidence" value="ECO:0000318"/>
    <property type="project" value="GO_Central"/>
</dbReference>
<evidence type="ECO:0000313" key="5">
    <source>
        <dbReference type="RefSeq" id="XP_010255998.1"/>
    </source>
</evidence>
<keyword evidence="2" id="KW-1133">Transmembrane helix</keyword>
<dbReference type="FunCoup" id="A0A1U8A417">
    <property type="interactions" value="2679"/>
</dbReference>
<feature type="compositionally biased region" description="Acidic residues" evidence="1">
    <location>
        <begin position="1"/>
        <end position="11"/>
    </location>
</feature>
<proteinExistence type="predicted"/>
<dbReference type="OMA" id="ANWVLEN"/>
<evidence type="ECO:0000256" key="2">
    <source>
        <dbReference type="SAM" id="Phobius"/>
    </source>
</evidence>
<reference evidence="5" key="1">
    <citation type="submission" date="2025-08" db="UniProtKB">
        <authorList>
            <consortium name="RefSeq"/>
        </authorList>
    </citation>
    <scope>IDENTIFICATION</scope>
</reference>
<accession>A0A1U8A417</accession>
<dbReference type="GeneID" id="104596505"/>
<dbReference type="GO" id="GO:0009926">
    <property type="term" value="P:auxin polar transport"/>
    <property type="evidence" value="ECO:0000318"/>
    <property type="project" value="GO_Central"/>
</dbReference>
<keyword evidence="4" id="KW-1185">Reference proteome</keyword>
<dbReference type="OrthoDB" id="6431331at2759"/>
<dbReference type="eggNOG" id="ENOG502QUCP">
    <property type="taxonomic scope" value="Eukaryota"/>
</dbReference>
<feature type="region of interest" description="Disordered" evidence="1">
    <location>
        <begin position="1"/>
        <end position="34"/>
    </location>
</feature>
<dbReference type="Gene3D" id="3.40.50.1820">
    <property type="entry name" value="alpha/beta hydrolase"/>
    <property type="match status" value="1"/>
</dbReference>
<dbReference type="AlphaFoldDB" id="A0A1U8A417"/>
<dbReference type="SUPFAM" id="SSF53474">
    <property type="entry name" value="alpha/beta-Hydrolases"/>
    <property type="match status" value="1"/>
</dbReference>
<keyword evidence="2" id="KW-0472">Membrane</keyword>
<name>A0A1U8A417_NELNU</name>
<evidence type="ECO:0000256" key="1">
    <source>
        <dbReference type="SAM" id="MobiDB-lite"/>
    </source>
</evidence>